<keyword evidence="3" id="KW-1185">Reference proteome</keyword>
<organism evidence="2 3">
    <name type="scientific">Volucribacter psittacicida</name>
    <dbReference type="NCBI Taxonomy" id="203482"/>
    <lineage>
        <taxon>Bacteria</taxon>
        <taxon>Pseudomonadati</taxon>
        <taxon>Pseudomonadota</taxon>
        <taxon>Gammaproteobacteria</taxon>
        <taxon>Pasteurellales</taxon>
        <taxon>Pasteurellaceae</taxon>
        <taxon>Volucribacter</taxon>
    </lineage>
</organism>
<gene>
    <name evidence="2" type="ORF">EV694_1417</name>
</gene>
<evidence type="ECO:0000313" key="2">
    <source>
        <dbReference type="EMBL" id="TCJ97828.1"/>
    </source>
</evidence>
<reference evidence="2 3" key="1">
    <citation type="submission" date="2019-03" db="EMBL/GenBank/DDBJ databases">
        <title>Genomic Encyclopedia of Type Strains, Phase IV (KMG-IV): sequencing the most valuable type-strain genomes for metagenomic binning, comparative biology and taxonomic classification.</title>
        <authorList>
            <person name="Goeker M."/>
        </authorList>
    </citation>
    <scope>NUCLEOTIDE SEQUENCE [LARGE SCALE GENOMIC DNA]</scope>
    <source>
        <strain evidence="2 3">DSM 15534</strain>
    </source>
</reference>
<dbReference type="Gene3D" id="1.25.40.10">
    <property type="entry name" value="Tetratricopeptide repeat domain"/>
    <property type="match status" value="1"/>
</dbReference>
<dbReference type="OrthoDB" id="6480168at2"/>
<sequence length="254" mass="28675">MFSKLKLTKKVSLIVITTFLSACTSFNSPVMSKSDFISKEKLYNSTQNYNALISLYRDELKVQENDAIRYKLAESYYKNGDSRSSLLYLKPLLGQGNLVSADAGVLEIRNLIQLNEYRKAIEASDRLVIQYPNNAEVYNLKGIAYAQLGQLDDAQANINKAREFFLNDVVAINNLAMLYIINGDYLSAVNLLLPQYMNGIKESRLVHNLVFALVKNGDKKYALDIIKKERLNTSPESLVNALEKTERVSNIVGR</sequence>
<dbReference type="Pfam" id="PF13431">
    <property type="entry name" value="TPR_17"/>
    <property type="match status" value="1"/>
</dbReference>
<evidence type="ECO:0000256" key="1">
    <source>
        <dbReference type="SAM" id="SignalP"/>
    </source>
</evidence>
<keyword evidence="1" id="KW-0732">Signal</keyword>
<dbReference type="Proteomes" id="UP000294702">
    <property type="component" value="Unassembled WGS sequence"/>
</dbReference>
<dbReference type="AlphaFoldDB" id="A0A4R1FYD3"/>
<accession>A0A4R1FYD3</accession>
<feature type="chain" id="PRO_5020893747" evidence="1">
    <location>
        <begin position="23"/>
        <end position="254"/>
    </location>
</feature>
<proteinExistence type="predicted"/>
<dbReference type="SUPFAM" id="SSF48452">
    <property type="entry name" value="TPR-like"/>
    <property type="match status" value="2"/>
</dbReference>
<feature type="signal peptide" evidence="1">
    <location>
        <begin position="1"/>
        <end position="22"/>
    </location>
</feature>
<evidence type="ECO:0000313" key="3">
    <source>
        <dbReference type="Proteomes" id="UP000294702"/>
    </source>
</evidence>
<comment type="caution">
    <text evidence="2">The sequence shown here is derived from an EMBL/GenBank/DDBJ whole genome shotgun (WGS) entry which is preliminary data.</text>
</comment>
<dbReference type="PROSITE" id="PS51257">
    <property type="entry name" value="PROKAR_LIPOPROTEIN"/>
    <property type="match status" value="1"/>
</dbReference>
<dbReference type="EMBL" id="SMFT01000003">
    <property type="protein sequence ID" value="TCJ97828.1"/>
    <property type="molecule type" value="Genomic_DNA"/>
</dbReference>
<name>A0A4R1FYD3_9PAST</name>
<dbReference type="RefSeq" id="WP_132690902.1">
    <property type="nucleotide sequence ID" value="NZ_SMFT01000003.1"/>
</dbReference>
<protein>
    <submittedName>
        <fullName evidence="2">Tight adherence protein D</fullName>
    </submittedName>
</protein>
<dbReference type="InterPro" id="IPR011990">
    <property type="entry name" value="TPR-like_helical_dom_sf"/>
</dbReference>